<evidence type="ECO:0000256" key="3">
    <source>
        <dbReference type="ARBA" id="ARBA00022729"/>
    </source>
</evidence>
<keyword evidence="5" id="KW-0472">Membrane</keyword>
<comment type="subcellular location">
    <subcellularLocation>
        <location evidence="1">Membrane</location>
        <topology evidence="1">Single-pass membrane protein</topology>
    </subcellularLocation>
</comment>
<dbReference type="PANTHER" id="PTHR24269">
    <property type="entry name" value="KREMEN PROTEIN"/>
    <property type="match status" value="1"/>
</dbReference>
<keyword evidence="10" id="KW-1185">Reference proteome</keyword>
<dbReference type="InterPro" id="IPR051836">
    <property type="entry name" value="Kremen_rcpt"/>
</dbReference>
<dbReference type="AlphaFoldDB" id="A0A267DFJ1"/>
<evidence type="ECO:0000256" key="6">
    <source>
        <dbReference type="ARBA" id="ARBA00023180"/>
    </source>
</evidence>
<dbReference type="GO" id="GO:0005886">
    <property type="term" value="C:plasma membrane"/>
    <property type="evidence" value="ECO:0007669"/>
    <property type="project" value="TreeGrafter"/>
</dbReference>
<evidence type="ECO:0000256" key="1">
    <source>
        <dbReference type="ARBA" id="ARBA00004167"/>
    </source>
</evidence>
<proteinExistence type="predicted"/>
<feature type="chain" id="PRO_5013261191" description="WSC domain-containing protein" evidence="7">
    <location>
        <begin position="19"/>
        <end position="123"/>
    </location>
</feature>
<keyword evidence="6" id="KW-0325">Glycoprotein</keyword>
<evidence type="ECO:0000256" key="4">
    <source>
        <dbReference type="ARBA" id="ARBA00022989"/>
    </source>
</evidence>
<keyword evidence="3 7" id="KW-0732">Signal</keyword>
<dbReference type="PANTHER" id="PTHR24269:SF16">
    <property type="entry name" value="PROTEIN SLG1"/>
    <property type="match status" value="1"/>
</dbReference>
<evidence type="ECO:0000256" key="5">
    <source>
        <dbReference type="ARBA" id="ARBA00023136"/>
    </source>
</evidence>
<evidence type="ECO:0000259" key="8">
    <source>
        <dbReference type="PROSITE" id="PS51212"/>
    </source>
</evidence>
<dbReference type="STRING" id="282301.A0A267DFJ1"/>
<accession>A0A267DFJ1</accession>
<name>A0A267DFJ1_9PLAT</name>
<dbReference type="OrthoDB" id="10043391at2759"/>
<feature type="signal peptide" evidence="7">
    <location>
        <begin position="1"/>
        <end position="18"/>
    </location>
</feature>
<keyword evidence="4" id="KW-1133">Transmembrane helix</keyword>
<reference evidence="9 10" key="1">
    <citation type="submission" date="2017-06" db="EMBL/GenBank/DDBJ databases">
        <title>A platform for efficient transgenesis in Macrostomum lignano, a flatworm model organism for stem cell research.</title>
        <authorList>
            <person name="Berezikov E."/>
        </authorList>
    </citation>
    <scope>NUCLEOTIDE SEQUENCE [LARGE SCALE GENOMIC DNA]</scope>
    <source>
        <strain evidence="9">DV1</strain>
        <tissue evidence="9">Whole organism</tissue>
    </source>
</reference>
<feature type="domain" description="WSC" evidence="8">
    <location>
        <begin position="31"/>
        <end position="122"/>
    </location>
</feature>
<keyword evidence="2" id="KW-0812">Transmembrane</keyword>
<sequence>MSLARLALHLAVLSVALAAFCGAATMKRSTAPKRLGCFKDRPKRDLNGYELKQQYMKTANCVYLCTTYKYRFAGLQAIDWCHCGNSYGRYGRAADSECSLSCDGDHSDTCGGHWRNEVYSTGL</sequence>
<dbReference type="PROSITE" id="PS51212">
    <property type="entry name" value="WSC"/>
    <property type="match status" value="1"/>
</dbReference>
<comment type="caution">
    <text evidence="9">The sequence shown here is derived from an EMBL/GenBank/DDBJ whole genome shotgun (WGS) entry which is preliminary data.</text>
</comment>
<dbReference type="EMBL" id="NIVC01004433">
    <property type="protein sequence ID" value="PAA47487.1"/>
    <property type="molecule type" value="Genomic_DNA"/>
</dbReference>
<evidence type="ECO:0000256" key="7">
    <source>
        <dbReference type="SAM" id="SignalP"/>
    </source>
</evidence>
<gene>
    <name evidence="9" type="ORF">BOX15_Mlig017934g1</name>
</gene>
<dbReference type="SMART" id="SM00321">
    <property type="entry name" value="WSC"/>
    <property type="match status" value="1"/>
</dbReference>
<evidence type="ECO:0000256" key="2">
    <source>
        <dbReference type="ARBA" id="ARBA00022692"/>
    </source>
</evidence>
<organism evidence="9 10">
    <name type="scientific">Macrostomum lignano</name>
    <dbReference type="NCBI Taxonomy" id="282301"/>
    <lineage>
        <taxon>Eukaryota</taxon>
        <taxon>Metazoa</taxon>
        <taxon>Spiralia</taxon>
        <taxon>Lophotrochozoa</taxon>
        <taxon>Platyhelminthes</taxon>
        <taxon>Rhabditophora</taxon>
        <taxon>Macrostomorpha</taxon>
        <taxon>Macrostomida</taxon>
        <taxon>Macrostomidae</taxon>
        <taxon>Macrostomum</taxon>
    </lineage>
</organism>
<protein>
    <recommendedName>
        <fullName evidence="8">WSC domain-containing protein</fullName>
    </recommendedName>
</protein>
<evidence type="ECO:0000313" key="10">
    <source>
        <dbReference type="Proteomes" id="UP000215902"/>
    </source>
</evidence>
<dbReference type="Pfam" id="PF01822">
    <property type="entry name" value="WSC"/>
    <property type="match status" value="1"/>
</dbReference>
<dbReference type="Proteomes" id="UP000215902">
    <property type="component" value="Unassembled WGS sequence"/>
</dbReference>
<evidence type="ECO:0000313" key="9">
    <source>
        <dbReference type="EMBL" id="PAA47487.1"/>
    </source>
</evidence>
<dbReference type="InterPro" id="IPR002889">
    <property type="entry name" value="WSC_carb-bd"/>
</dbReference>